<keyword evidence="7 9" id="KW-1133">Transmembrane helix</keyword>
<dbReference type="GO" id="GO:0009401">
    <property type="term" value="P:phosphoenolpyruvate-dependent sugar phosphotransferase system"/>
    <property type="evidence" value="ECO:0007669"/>
    <property type="project" value="UniProtKB-KW"/>
</dbReference>
<evidence type="ECO:0000256" key="6">
    <source>
        <dbReference type="ARBA" id="ARBA00022692"/>
    </source>
</evidence>
<dbReference type="Pfam" id="PF03611">
    <property type="entry name" value="EIIC-GAT"/>
    <property type="match status" value="1"/>
</dbReference>
<keyword evidence="2" id="KW-0813">Transport</keyword>
<name>A0A381ICP5_CLODI</name>
<protein>
    <submittedName>
        <fullName evidence="10">PTS system transporter subunit IIC</fullName>
    </submittedName>
</protein>
<proteinExistence type="predicted"/>
<evidence type="ECO:0000313" key="10">
    <source>
        <dbReference type="EMBL" id="SUY25641.1"/>
    </source>
</evidence>
<accession>A0A381ICP5</accession>
<keyword evidence="5" id="KW-0598">Phosphotransferase system</keyword>
<dbReference type="GO" id="GO:0005886">
    <property type="term" value="C:plasma membrane"/>
    <property type="evidence" value="ECO:0007669"/>
    <property type="project" value="UniProtKB-SubCell"/>
</dbReference>
<evidence type="ECO:0000256" key="4">
    <source>
        <dbReference type="ARBA" id="ARBA00022597"/>
    </source>
</evidence>
<evidence type="ECO:0000256" key="2">
    <source>
        <dbReference type="ARBA" id="ARBA00022448"/>
    </source>
</evidence>
<reference evidence="10" key="1">
    <citation type="submission" date="2018-06" db="EMBL/GenBank/DDBJ databases">
        <authorList>
            <consortium name="Pathogen Informatics"/>
            <person name="Doyle S."/>
        </authorList>
    </citation>
    <scope>NUCLEOTIDE SEQUENCE</scope>
    <source>
        <strain evidence="10">NCTC13307</strain>
    </source>
</reference>
<keyword evidence="3" id="KW-1003">Cell membrane</keyword>
<organism evidence="10">
    <name type="scientific">Clostridioides difficile</name>
    <name type="common">Peptoclostridium difficile</name>
    <dbReference type="NCBI Taxonomy" id="1496"/>
    <lineage>
        <taxon>Bacteria</taxon>
        <taxon>Bacillati</taxon>
        <taxon>Bacillota</taxon>
        <taxon>Clostridia</taxon>
        <taxon>Peptostreptococcales</taxon>
        <taxon>Peptostreptococcaceae</taxon>
        <taxon>Clostridioides</taxon>
    </lineage>
</organism>
<comment type="subcellular location">
    <subcellularLocation>
        <location evidence="1">Cell membrane</location>
        <topology evidence="1">Multi-pass membrane protein</topology>
    </subcellularLocation>
</comment>
<evidence type="ECO:0000256" key="5">
    <source>
        <dbReference type="ARBA" id="ARBA00022683"/>
    </source>
</evidence>
<feature type="transmembrane region" description="Helical" evidence="9">
    <location>
        <begin position="20"/>
        <end position="46"/>
    </location>
</feature>
<keyword evidence="6 9" id="KW-0812">Transmembrane</keyword>
<dbReference type="InterPro" id="IPR004703">
    <property type="entry name" value="PTS_sugar-sp_permease"/>
</dbReference>
<sequence length="79" mass="8865">MVESTGVNLPVFDVGWQATSLVAFSTSAGMIYLGLGILLQTILFLIKWTDVFQPSDLWNNYSYYGMGSNGYRSKQEIFL</sequence>
<evidence type="ECO:0000256" key="9">
    <source>
        <dbReference type="SAM" id="Phobius"/>
    </source>
</evidence>
<evidence type="ECO:0000256" key="7">
    <source>
        <dbReference type="ARBA" id="ARBA00022989"/>
    </source>
</evidence>
<keyword evidence="8 9" id="KW-0472">Membrane</keyword>
<evidence type="ECO:0000256" key="3">
    <source>
        <dbReference type="ARBA" id="ARBA00022475"/>
    </source>
</evidence>
<dbReference type="AlphaFoldDB" id="A0A381ICP5"/>
<gene>
    <name evidence="10" type="ORF">NCTC13307_03001</name>
</gene>
<evidence type="ECO:0000256" key="8">
    <source>
        <dbReference type="ARBA" id="ARBA00023136"/>
    </source>
</evidence>
<evidence type="ECO:0000256" key="1">
    <source>
        <dbReference type="ARBA" id="ARBA00004651"/>
    </source>
</evidence>
<dbReference type="EMBL" id="UFWD01000001">
    <property type="protein sequence ID" value="SUY25641.1"/>
    <property type="molecule type" value="Genomic_DNA"/>
</dbReference>
<keyword evidence="4" id="KW-0762">Sugar transport</keyword>